<evidence type="ECO:0000313" key="4">
    <source>
        <dbReference type="Proteomes" id="UP000218332"/>
    </source>
</evidence>
<feature type="transmembrane region" description="Helical" evidence="1">
    <location>
        <begin position="98"/>
        <end position="115"/>
    </location>
</feature>
<accession>A0A2A2I0X3</accession>
<dbReference type="InterPro" id="IPR037185">
    <property type="entry name" value="EmrE-like"/>
</dbReference>
<dbReference type="SUPFAM" id="SSF103481">
    <property type="entry name" value="Multidrug resistance efflux transporter EmrE"/>
    <property type="match status" value="2"/>
</dbReference>
<evidence type="ECO:0000256" key="1">
    <source>
        <dbReference type="SAM" id="Phobius"/>
    </source>
</evidence>
<dbReference type="Pfam" id="PF00892">
    <property type="entry name" value="EamA"/>
    <property type="match status" value="2"/>
</dbReference>
<dbReference type="Proteomes" id="UP000218332">
    <property type="component" value="Unassembled WGS sequence"/>
</dbReference>
<feature type="domain" description="EamA" evidence="2">
    <location>
        <begin position="8"/>
        <end position="138"/>
    </location>
</feature>
<gene>
    <name evidence="3" type="ORF">CF392_13050</name>
</gene>
<name>A0A2A2I0X3_9GAMM</name>
<feature type="domain" description="EamA" evidence="2">
    <location>
        <begin position="145"/>
        <end position="274"/>
    </location>
</feature>
<dbReference type="GO" id="GO:0016020">
    <property type="term" value="C:membrane"/>
    <property type="evidence" value="ECO:0007669"/>
    <property type="project" value="InterPro"/>
</dbReference>
<dbReference type="AlphaFoldDB" id="A0A2A2I0X3"/>
<dbReference type="EMBL" id="NMPM01000082">
    <property type="protein sequence ID" value="PAV25058.1"/>
    <property type="molecule type" value="Genomic_DNA"/>
</dbReference>
<evidence type="ECO:0000313" key="3">
    <source>
        <dbReference type="EMBL" id="PAV25058.1"/>
    </source>
</evidence>
<feature type="transmembrane region" description="Helical" evidence="1">
    <location>
        <begin position="235"/>
        <end position="252"/>
    </location>
</feature>
<sequence>MSGKTVNSAILLLVLGNAMALASDVFIKLLEPDTPIFQFVFLRSLLTLACLMPFLGALDTRQPFQGLGLYLLRGHIHLMGVACMVVSLTTLPLATANAIFYAAPVLVMVLSVVFFRGRLAGLDAFAVISGFTGIIVILQPVTINWMALSALGTALSLALNALLVKKLPSRHGTVHKLLFNYLAALPAAGALAWWEGAAWQSGMLVSAMGSAVLILGYNLTVLLAYHRVEASRVTSAEYTGLIWAILFGWVLFGEQPDGWFLMGSALIVGPLTLIGLRQRRSYRAAITNADS</sequence>
<reference evidence="3 4" key="1">
    <citation type="submission" date="2017-07" db="EMBL/GenBank/DDBJ databases">
        <title>Tamlnaduibacter salinus (Mi-7) genome sequencing.</title>
        <authorList>
            <person name="Verma A."/>
            <person name="Krishnamurthi S."/>
        </authorList>
    </citation>
    <scope>NUCLEOTIDE SEQUENCE [LARGE SCALE GENOMIC DNA]</scope>
    <source>
        <strain evidence="3 4">Mi-7</strain>
    </source>
</reference>
<organism evidence="3 4">
    <name type="scientific">Tamilnaduibacter salinus</name>
    <dbReference type="NCBI Taxonomy" id="1484056"/>
    <lineage>
        <taxon>Bacteria</taxon>
        <taxon>Pseudomonadati</taxon>
        <taxon>Pseudomonadota</taxon>
        <taxon>Gammaproteobacteria</taxon>
        <taxon>Pseudomonadales</taxon>
        <taxon>Marinobacteraceae</taxon>
        <taxon>Tamilnaduibacter</taxon>
    </lineage>
</organism>
<feature type="transmembrane region" description="Helical" evidence="1">
    <location>
        <begin position="258"/>
        <end position="276"/>
    </location>
</feature>
<feature type="transmembrane region" description="Helical" evidence="1">
    <location>
        <begin position="200"/>
        <end position="223"/>
    </location>
</feature>
<dbReference type="RefSeq" id="WP_095611893.1">
    <property type="nucleotide sequence ID" value="NZ_NMPM01000082.1"/>
</dbReference>
<evidence type="ECO:0000259" key="2">
    <source>
        <dbReference type="Pfam" id="PF00892"/>
    </source>
</evidence>
<dbReference type="InterPro" id="IPR000620">
    <property type="entry name" value="EamA_dom"/>
</dbReference>
<feature type="transmembrane region" description="Helical" evidence="1">
    <location>
        <begin position="177"/>
        <end position="194"/>
    </location>
</feature>
<feature type="transmembrane region" description="Helical" evidence="1">
    <location>
        <begin position="36"/>
        <end position="58"/>
    </location>
</feature>
<dbReference type="PANTHER" id="PTHR22911">
    <property type="entry name" value="ACYL-MALONYL CONDENSING ENZYME-RELATED"/>
    <property type="match status" value="1"/>
</dbReference>
<feature type="transmembrane region" description="Helical" evidence="1">
    <location>
        <begin position="122"/>
        <end position="139"/>
    </location>
</feature>
<keyword evidence="1" id="KW-1133">Transmembrane helix</keyword>
<keyword evidence="4" id="KW-1185">Reference proteome</keyword>
<dbReference type="PANTHER" id="PTHR22911:SF103">
    <property type="entry name" value="BLR2811 PROTEIN"/>
    <property type="match status" value="1"/>
</dbReference>
<protein>
    <recommendedName>
        <fullName evidence="2">EamA domain-containing protein</fullName>
    </recommendedName>
</protein>
<feature type="transmembrane region" description="Helical" evidence="1">
    <location>
        <begin position="70"/>
        <end position="92"/>
    </location>
</feature>
<feature type="transmembrane region" description="Helical" evidence="1">
    <location>
        <begin position="145"/>
        <end position="165"/>
    </location>
</feature>
<comment type="caution">
    <text evidence="3">The sequence shown here is derived from an EMBL/GenBank/DDBJ whole genome shotgun (WGS) entry which is preliminary data.</text>
</comment>
<keyword evidence="1" id="KW-0812">Transmembrane</keyword>
<proteinExistence type="predicted"/>
<keyword evidence="1" id="KW-0472">Membrane</keyword>